<dbReference type="Pfam" id="PF00069">
    <property type="entry name" value="Pkinase"/>
    <property type="match status" value="1"/>
</dbReference>
<reference evidence="11 12" key="2">
    <citation type="submission" date="2018-11" db="EMBL/GenBank/DDBJ databases">
        <authorList>
            <consortium name="Pathogen Informatics"/>
        </authorList>
    </citation>
    <scope>NUCLEOTIDE SEQUENCE [LARGE SCALE GENOMIC DNA]</scope>
</reference>
<dbReference type="EMBL" id="UZAM01008580">
    <property type="protein sequence ID" value="VDP05511.1"/>
    <property type="molecule type" value="Genomic_DNA"/>
</dbReference>
<dbReference type="InterPro" id="IPR011009">
    <property type="entry name" value="Kinase-like_dom_sf"/>
</dbReference>
<dbReference type="PANTHER" id="PTHR43895:SF32">
    <property type="entry name" value="SERINE_THREONINE-PROTEIN KINASE CHK1"/>
    <property type="match status" value="1"/>
</dbReference>
<dbReference type="GO" id="GO:0004674">
    <property type="term" value="F:protein serine/threonine kinase activity"/>
    <property type="evidence" value="ECO:0007669"/>
    <property type="project" value="UniProtKB-KW"/>
</dbReference>
<evidence type="ECO:0000256" key="9">
    <source>
        <dbReference type="SAM" id="SignalP"/>
    </source>
</evidence>
<dbReference type="PANTHER" id="PTHR43895">
    <property type="entry name" value="CALCIUM/CALMODULIN-DEPENDENT PROTEIN KINASE KINASE-RELATED"/>
    <property type="match status" value="1"/>
</dbReference>
<dbReference type="Gene3D" id="1.10.510.10">
    <property type="entry name" value="Transferase(Phosphotransferase) domain 1"/>
    <property type="match status" value="1"/>
</dbReference>
<gene>
    <name evidence="11" type="ORF">SBAD_LOCUS4832</name>
</gene>
<dbReference type="PROSITE" id="PS00108">
    <property type="entry name" value="PROTEIN_KINASE_ST"/>
    <property type="match status" value="1"/>
</dbReference>
<sequence>MVNRLHMLHLSTTVLQALVIEPYHDQHAFQVLFVWISTGCLKDLENEGKVTSFLFKICIMRMLRHKNVIGFIGHRCEDDFYYVFLEYASGGELFDRIEPDIGMKERDAQFFFRQLIDGMEYIHSKGVAHRDIKPENLLLTSKDVLKISDFGLATMFRNRQGVERLLDTKCGTKPYVAPEVLLREYRAEPADIWSCGVVLVAMLTGELPWDEPKSDCERFLEWRECRSWRCLPWKKIDNVALSLLRAILSCASETRATIKRIREHQWFIKDFNATRVNHITATGGSDPCKRPKLEGLSKEDLLKSRLRVGMCSLSQPETTSYQSPWQAAPMAASESTVVSICREFKLSMSTRPRVDLSYNFSQPAKLDSLLLSSQPSQPGAGTNPIENLAKRMTRFFLKMDFAHVLIKINDVCTKLGMVVSVTHPSQLTVHTFDCRRTPLVFKVTVFDMGSNVLVDCRRSKVSD</sequence>
<evidence type="ECO:0000256" key="8">
    <source>
        <dbReference type="ARBA" id="ARBA00048679"/>
    </source>
</evidence>
<dbReference type="EC" id="2.7.11.1" evidence="1"/>
<name>A0A183IMI6_9BILA</name>
<dbReference type="PROSITE" id="PS50011">
    <property type="entry name" value="PROTEIN_KINASE_DOM"/>
    <property type="match status" value="1"/>
</dbReference>
<dbReference type="InterPro" id="IPR000719">
    <property type="entry name" value="Prot_kinase_dom"/>
</dbReference>
<dbReference type="InterPro" id="IPR008271">
    <property type="entry name" value="Ser/Thr_kinase_AS"/>
</dbReference>
<dbReference type="GO" id="GO:0005524">
    <property type="term" value="F:ATP binding"/>
    <property type="evidence" value="ECO:0007669"/>
    <property type="project" value="UniProtKB-KW"/>
</dbReference>
<feature type="chain" id="PRO_5043140101" description="non-specific serine/threonine protein kinase" evidence="9">
    <location>
        <begin position="18"/>
        <end position="463"/>
    </location>
</feature>
<evidence type="ECO:0000256" key="4">
    <source>
        <dbReference type="ARBA" id="ARBA00022741"/>
    </source>
</evidence>
<keyword evidence="6" id="KW-0067">ATP-binding</keyword>
<keyword evidence="5" id="KW-0418">Kinase</keyword>
<keyword evidence="9" id="KW-0732">Signal</keyword>
<dbReference type="FunFam" id="1.10.510.10:FF:000301">
    <property type="entry name" value="Serine/threonine-protein kinase Chk1"/>
    <property type="match status" value="1"/>
</dbReference>
<evidence type="ECO:0000256" key="3">
    <source>
        <dbReference type="ARBA" id="ARBA00022679"/>
    </source>
</evidence>
<proteinExistence type="predicted"/>
<keyword evidence="3" id="KW-0808">Transferase</keyword>
<comment type="catalytic activity">
    <reaction evidence="8">
        <text>L-seryl-[protein] + ATP = O-phospho-L-seryl-[protein] + ADP + H(+)</text>
        <dbReference type="Rhea" id="RHEA:17989"/>
        <dbReference type="Rhea" id="RHEA-COMP:9863"/>
        <dbReference type="Rhea" id="RHEA-COMP:11604"/>
        <dbReference type="ChEBI" id="CHEBI:15378"/>
        <dbReference type="ChEBI" id="CHEBI:29999"/>
        <dbReference type="ChEBI" id="CHEBI:30616"/>
        <dbReference type="ChEBI" id="CHEBI:83421"/>
        <dbReference type="ChEBI" id="CHEBI:456216"/>
        <dbReference type="EC" id="2.7.11.1"/>
    </reaction>
</comment>
<evidence type="ECO:0000313" key="13">
    <source>
        <dbReference type="WBParaSite" id="SBAD_0000503001-mRNA-1"/>
    </source>
</evidence>
<dbReference type="WBParaSite" id="SBAD_0000503001-mRNA-1">
    <property type="protein sequence ID" value="SBAD_0000503001-mRNA-1"/>
    <property type="gene ID" value="SBAD_0000503001"/>
</dbReference>
<evidence type="ECO:0000256" key="7">
    <source>
        <dbReference type="ARBA" id="ARBA00047899"/>
    </source>
</evidence>
<evidence type="ECO:0000256" key="5">
    <source>
        <dbReference type="ARBA" id="ARBA00022777"/>
    </source>
</evidence>
<comment type="catalytic activity">
    <reaction evidence="7">
        <text>L-threonyl-[protein] + ATP = O-phospho-L-threonyl-[protein] + ADP + H(+)</text>
        <dbReference type="Rhea" id="RHEA:46608"/>
        <dbReference type="Rhea" id="RHEA-COMP:11060"/>
        <dbReference type="Rhea" id="RHEA-COMP:11605"/>
        <dbReference type="ChEBI" id="CHEBI:15378"/>
        <dbReference type="ChEBI" id="CHEBI:30013"/>
        <dbReference type="ChEBI" id="CHEBI:30616"/>
        <dbReference type="ChEBI" id="CHEBI:61977"/>
        <dbReference type="ChEBI" id="CHEBI:456216"/>
        <dbReference type="EC" id="2.7.11.1"/>
    </reaction>
</comment>
<evidence type="ECO:0000313" key="12">
    <source>
        <dbReference type="Proteomes" id="UP000270296"/>
    </source>
</evidence>
<dbReference type="GO" id="GO:0005634">
    <property type="term" value="C:nucleus"/>
    <property type="evidence" value="ECO:0007669"/>
    <property type="project" value="TreeGrafter"/>
</dbReference>
<dbReference type="OrthoDB" id="539158at2759"/>
<evidence type="ECO:0000259" key="10">
    <source>
        <dbReference type="PROSITE" id="PS50011"/>
    </source>
</evidence>
<keyword evidence="12" id="KW-1185">Reference proteome</keyword>
<dbReference type="GO" id="GO:0005737">
    <property type="term" value="C:cytoplasm"/>
    <property type="evidence" value="ECO:0007669"/>
    <property type="project" value="TreeGrafter"/>
</dbReference>
<keyword evidence="4" id="KW-0547">Nucleotide-binding</keyword>
<protein>
    <recommendedName>
        <fullName evidence="1">non-specific serine/threonine protein kinase</fullName>
        <ecNumber evidence="1">2.7.11.1</ecNumber>
    </recommendedName>
</protein>
<evidence type="ECO:0000313" key="11">
    <source>
        <dbReference type="EMBL" id="VDP05511.1"/>
    </source>
</evidence>
<organism evidence="13">
    <name type="scientific">Soboliphyme baturini</name>
    <dbReference type="NCBI Taxonomy" id="241478"/>
    <lineage>
        <taxon>Eukaryota</taxon>
        <taxon>Metazoa</taxon>
        <taxon>Ecdysozoa</taxon>
        <taxon>Nematoda</taxon>
        <taxon>Enoplea</taxon>
        <taxon>Dorylaimia</taxon>
        <taxon>Dioctophymatida</taxon>
        <taxon>Dioctophymatoidea</taxon>
        <taxon>Soboliphymatidae</taxon>
        <taxon>Soboliphyme</taxon>
    </lineage>
</organism>
<evidence type="ECO:0000256" key="6">
    <source>
        <dbReference type="ARBA" id="ARBA00022840"/>
    </source>
</evidence>
<dbReference type="GO" id="GO:0007095">
    <property type="term" value="P:mitotic G2 DNA damage checkpoint signaling"/>
    <property type="evidence" value="ECO:0007669"/>
    <property type="project" value="TreeGrafter"/>
</dbReference>
<feature type="domain" description="Protein kinase" evidence="10">
    <location>
        <begin position="1"/>
        <end position="267"/>
    </location>
</feature>
<keyword evidence="2" id="KW-0723">Serine/threonine-protein kinase</keyword>
<reference evidence="13" key="1">
    <citation type="submission" date="2016-06" db="UniProtKB">
        <authorList>
            <consortium name="WormBaseParasite"/>
        </authorList>
    </citation>
    <scope>IDENTIFICATION</scope>
</reference>
<dbReference type="GO" id="GO:0035861">
    <property type="term" value="C:site of double-strand break"/>
    <property type="evidence" value="ECO:0007669"/>
    <property type="project" value="TreeGrafter"/>
</dbReference>
<feature type="signal peptide" evidence="9">
    <location>
        <begin position="1"/>
        <end position="17"/>
    </location>
</feature>
<evidence type="ECO:0000256" key="1">
    <source>
        <dbReference type="ARBA" id="ARBA00012513"/>
    </source>
</evidence>
<accession>A0A183IMI6</accession>
<dbReference type="SUPFAM" id="SSF56112">
    <property type="entry name" value="Protein kinase-like (PK-like)"/>
    <property type="match status" value="1"/>
</dbReference>
<evidence type="ECO:0000256" key="2">
    <source>
        <dbReference type="ARBA" id="ARBA00022527"/>
    </source>
</evidence>
<dbReference type="Proteomes" id="UP000270296">
    <property type="component" value="Unassembled WGS sequence"/>
</dbReference>
<dbReference type="AlphaFoldDB" id="A0A183IMI6"/>
<dbReference type="SMART" id="SM00220">
    <property type="entry name" value="S_TKc"/>
    <property type="match status" value="1"/>
</dbReference>